<keyword evidence="9" id="KW-0175">Coiled coil</keyword>
<dbReference type="Pfam" id="PF00630">
    <property type="entry name" value="Filamin"/>
    <property type="match status" value="1"/>
</dbReference>
<dbReference type="InterPro" id="IPR001841">
    <property type="entry name" value="Znf_RING"/>
</dbReference>
<gene>
    <name evidence="12" type="ORF">C1SCF055_LOCUS40213</name>
</gene>
<dbReference type="EMBL" id="CAMXCT010006529">
    <property type="protein sequence ID" value="CAI4015379.1"/>
    <property type="molecule type" value="Genomic_DNA"/>
</dbReference>
<dbReference type="SUPFAM" id="SSF81296">
    <property type="entry name" value="E set domains"/>
    <property type="match status" value="1"/>
</dbReference>
<dbReference type="Gene3D" id="3.80.10.10">
    <property type="entry name" value="Ribonuclease Inhibitor"/>
    <property type="match status" value="1"/>
</dbReference>
<evidence type="ECO:0000256" key="1">
    <source>
        <dbReference type="ARBA" id="ARBA00008518"/>
    </source>
</evidence>
<evidence type="ECO:0000256" key="3">
    <source>
        <dbReference type="ARBA" id="ARBA00022737"/>
    </source>
</evidence>
<dbReference type="Gene3D" id="2.120.10.30">
    <property type="entry name" value="TolB, C-terminal domain"/>
    <property type="match status" value="2"/>
</dbReference>
<dbReference type="InterPro" id="IPR013783">
    <property type="entry name" value="Ig-like_fold"/>
</dbReference>
<feature type="region of interest" description="Disordered" evidence="10">
    <location>
        <begin position="1862"/>
        <end position="1895"/>
    </location>
</feature>
<dbReference type="SMART" id="SM00184">
    <property type="entry name" value="RING"/>
    <property type="match status" value="1"/>
</dbReference>
<reference evidence="13 14" key="2">
    <citation type="submission" date="2024-05" db="EMBL/GenBank/DDBJ databases">
        <authorList>
            <person name="Chen Y."/>
            <person name="Shah S."/>
            <person name="Dougan E. K."/>
            <person name="Thang M."/>
            <person name="Chan C."/>
        </authorList>
    </citation>
    <scope>NUCLEOTIDE SEQUENCE [LARGE SCALE GENOMIC DNA]</scope>
</reference>
<dbReference type="InterPro" id="IPR032675">
    <property type="entry name" value="LRR_dom_sf"/>
</dbReference>
<comment type="caution">
    <text evidence="12">The sequence shown here is derived from an EMBL/GenBank/DDBJ whole genome shotgun (WGS) entry which is preliminary data.</text>
</comment>
<feature type="coiled-coil region" evidence="9">
    <location>
        <begin position="2207"/>
        <end position="2241"/>
    </location>
</feature>
<feature type="domain" description="RING-type" evidence="11">
    <location>
        <begin position="405"/>
        <end position="447"/>
    </location>
</feature>
<evidence type="ECO:0000256" key="2">
    <source>
        <dbReference type="ARBA" id="ARBA00022723"/>
    </source>
</evidence>
<sequence>MIWRLAAHGGCANAGKNLAMVFVPPVKPTVCQRNQHEFAKTGLGTPSLGASNFVRTFRELLPPGGKAGDCAEGAAASDIRSAWRANTAEIGQLLSSYFSCLPSTQKIGEQLGVSQPELSSIVVELRGLRDQQVENLELQIKDLRSDLCEIMTLKVKPRLASLEREASETRRRLLLLPTCSVAGEHTGSCRHCRSNRGSATFRAASPDGEELKKAKKELQDIGEALLPITVPSEAATDLAPNVEPLETAEIGEVLEPDTGAVGVEGGVAGPALMVPGTNVLTGLAVGALREVMSPELLALEQRGGGLVSTLSHVALFGLGALIARSAPCQGISQVLNGVLQHVPFLRGENYFAQSVQLLVGSQVGQMIGRHLRQADPPAATAGTAAAEAPADGVTGPRIGFVAQECVVCNDALQGKVTVLFNCGHACICEDCSGLWESRSDRACPVCRQANALLDRARRELQRQEELVQARCAVEQRQQLILDAAGRDMSNEARDILRLAEQSAQQLAEQRAKEVTQSVATELLKKAETVLQSEIAEVSAVSCEATDALRERLTEAQTAAEQFAASGMQKLKRDSEEGAVTLRDGFSKVEKTLRSEVARISSAANSASQEATCASQQISRLQAGVRGVEETLERRTQWMRTAKSELEVSISEAAAASMGAVSRSVRSISSEVEEQQRGRIEDAARLERFEDATQRQAQAQAKVLDELREAVLATAERRPGEEQNLMKKVHDVLRALKEKLSKEGRETVEAAGRAVAEVWPQLGAPSGSHLFVMFSCMSRRFTLSGIDSLYCTTDTAEDVVRSVIEATRSEAQLVKNEVAAAVSERIQALQARQQELVEQIDSLVLTKLETLTEQLQQIQGGTCPYAPGDAENQPRAGVYLLNADAVLSFRLAETDFAEKIPSWGQVGEKSTYASLSFAKGPGLGVLKVNNPSFLWVFACDREGQRRTEGGDRVVATLSHPEEFQDVSVEDLQDGRYKVTFLPLTPGSYNLQISIGPEGADEELCGCPFTLEVRPPTVYQTIGVDAETEGKAQLGTHSTWQHCNGAGSGSMSSPNWPSLRRLFAAVGVLEQGDFEEIFQQIRLTKEDIHQLVLESGAMKDGLVDCVKAFDWICPAVNATEKEEFREAADDGDAPPAACPEVPEASEEISPSGWVAKDEAMEFGIRTEAIRGLTPPELLKKLAGEGCSIPVVEDRAIQLNQLVYVLVCIRCGCKEYGWTDAEGQALTSSCVNLYHLVDLLVKPATASRECSFVELMAEGPQPCKWFVSHWWGEPVCDFTACLRQHAKDRNLDRTARYYWVCAYANNQWNVSGEIGEDPSNSSFRRAMRKASGTVSIVDKDAFCYTRVWCIYETYVSTLEQAAHQHHGSERYLFDIYTNENPDAREAVGITDGIAAVDGTGPKQARRKRHREWRFPFELIQKALDIKVEHAFASRESDRRMILNSIAGVSDLTASPDTSHPGYDLLNDVLHGRFSAASFCKASSLSVDLAKHASALSCSQLQTLCLHFGGDCLEKLVDNAVVILASNLPETLLDLFLGFQGCRKLTDVSAAALGKALQRLKHLHKLELRLSTGPRITDDGLSAFAQGLASRADSLEWLALDFCAKGGKQKISEAGCIALAEGLEHLQLLRQAARESLMLQIALGLAQGFRMLMKWVRAVRPFMSCRTIYRIYRASDMAMLYSPRPCGIVADRENKIIVSDLLNHRLQVLEFNPRTQELAFLQSIGSEGSGPGQFSFPKGLGLTENGGLLVCDSANHRVQVLDMDGFKMLREFGSYGFGDGQFDSPLAATITCTGEILISDGNNRIQVFDGKGGFLRSFGVRGKKDGFFHYPVGIAVNDENALFVCDQGNHRIQVFNASDGSFIHKWGGSKKKKEAPPEGEEVPPDSEGEEPQPDEWQGLRSPAGIAVNASGMIVVCGPGSNRWRQMAADAMRMNMTNHEHCSIARLELQQELLQHAETVAKSRAVATAREEVSREVATLRRDVEEQVREDLRKQMMSLGQECSASIEAQVKDSLANSNGRLERRMEELFRDYRAQERSEVRVIAAKTESLCEEQVRQLLWQVEDQTKLAASKTEEGWHLAQTLQERAAAAVNFAEAEAQRLAARGEAKAEEHCQHAEAEALRLAQRGEERAAVAAKLAQAKAEELASRAEEQVVHITEVAEAMASRTKEEAAASAKYAEEHAASLAARVEDSGTQCKELMGDLSRSHLQKVETMQDVVKGTLQKMEALEAEYRASLELFNAMKDQAFAAAQQAFEAQDDDWSSDPLMDPQFLRQLPTLRSILFKYQISINIKYQLVAVKLKIFKFSDPNQWAQWTFSWPGDILGCQECGVHWRNMEKPG</sequence>
<dbReference type="SUPFAM" id="SSF52047">
    <property type="entry name" value="RNI-like"/>
    <property type="match status" value="1"/>
</dbReference>
<dbReference type="InterPro" id="IPR001258">
    <property type="entry name" value="NHL_repeat"/>
</dbReference>
<feature type="repeat" description="NHL" evidence="8">
    <location>
        <begin position="1765"/>
        <end position="1807"/>
    </location>
</feature>
<evidence type="ECO:0000313" key="14">
    <source>
        <dbReference type="Proteomes" id="UP001152797"/>
    </source>
</evidence>
<reference evidence="12" key="1">
    <citation type="submission" date="2022-10" db="EMBL/GenBank/DDBJ databases">
        <authorList>
            <person name="Chen Y."/>
            <person name="Dougan E. K."/>
            <person name="Chan C."/>
            <person name="Rhodes N."/>
            <person name="Thang M."/>
        </authorList>
    </citation>
    <scope>NUCLEOTIDE SEQUENCE</scope>
</reference>
<dbReference type="EMBL" id="CAMXCT020006529">
    <property type="protein sequence ID" value="CAL1168754.1"/>
    <property type="molecule type" value="Genomic_DNA"/>
</dbReference>
<dbReference type="InterPro" id="IPR014756">
    <property type="entry name" value="Ig_E-set"/>
</dbReference>
<dbReference type="Pfam" id="PF01436">
    <property type="entry name" value="NHL"/>
    <property type="match status" value="2"/>
</dbReference>
<dbReference type="Gene3D" id="2.60.40.10">
    <property type="entry name" value="Immunoglobulins"/>
    <property type="match status" value="1"/>
</dbReference>
<evidence type="ECO:0000259" key="11">
    <source>
        <dbReference type="PROSITE" id="PS50089"/>
    </source>
</evidence>
<dbReference type="OrthoDB" id="426851at2759"/>
<dbReference type="InterPro" id="IPR001298">
    <property type="entry name" value="Filamin/ABP280_rpt"/>
</dbReference>
<dbReference type="Proteomes" id="UP001152797">
    <property type="component" value="Unassembled WGS sequence"/>
</dbReference>
<dbReference type="InterPro" id="IPR013083">
    <property type="entry name" value="Znf_RING/FYVE/PHD"/>
</dbReference>
<dbReference type="GO" id="GO:0000209">
    <property type="term" value="P:protein polyubiquitination"/>
    <property type="evidence" value="ECO:0007669"/>
    <property type="project" value="TreeGrafter"/>
</dbReference>
<evidence type="ECO:0000256" key="7">
    <source>
        <dbReference type="PROSITE-ProRule" id="PRU00175"/>
    </source>
</evidence>
<feature type="repeat" description="Filamin" evidence="6">
    <location>
        <begin position="907"/>
        <end position="1011"/>
    </location>
</feature>
<feature type="coiled-coil region" evidence="9">
    <location>
        <begin position="1965"/>
        <end position="2034"/>
    </location>
</feature>
<feature type="repeat" description="NHL" evidence="8">
    <location>
        <begin position="1811"/>
        <end position="1854"/>
    </location>
</feature>
<dbReference type="InterPro" id="IPR050952">
    <property type="entry name" value="TRIM-NHL_E3_ligases"/>
</dbReference>
<feature type="compositionally biased region" description="Acidic residues" evidence="10">
    <location>
        <begin position="1873"/>
        <end position="1889"/>
    </location>
</feature>
<evidence type="ECO:0000256" key="6">
    <source>
        <dbReference type="PROSITE-ProRule" id="PRU00087"/>
    </source>
</evidence>
<feature type="coiled-coil region" evidence="9">
    <location>
        <begin position="818"/>
        <end position="845"/>
    </location>
</feature>
<keyword evidence="5" id="KW-0862">Zinc</keyword>
<dbReference type="InterPro" id="IPR017868">
    <property type="entry name" value="Filamin/ABP280_repeat-like"/>
</dbReference>
<dbReference type="GO" id="GO:0008270">
    <property type="term" value="F:zinc ion binding"/>
    <property type="evidence" value="ECO:0007669"/>
    <property type="project" value="UniProtKB-KW"/>
</dbReference>
<dbReference type="EMBL" id="CAMXCT030006529">
    <property type="protein sequence ID" value="CAL4802691.1"/>
    <property type="molecule type" value="Genomic_DNA"/>
</dbReference>
<proteinExistence type="inferred from homology"/>
<feature type="coiled-coil region" evidence="9">
    <location>
        <begin position="446"/>
        <end position="509"/>
    </location>
</feature>
<evidence type="ECO:0000313" key="13">
    <source>
        <dbReference type="EMBL" id="CAL4802691.1"/>
    </source>
</evidence>
<dbReference type="GO" id="GO:0061630">
    <property type="term" value="F:ubiquitin protein ligase activity"/>
    <property type="evidence" value="ECO:0007669"/>
    <property type="project" value="TreeGrafter"/>
</dbReference>
<evidence type="ECO:0000256" key="4">
    <source>
        <dbReference type="ARBA" id="ARBA00022771"/>
    </source>
</evidence>
<name>A0A9P1DTM6_9DINO</name>
<evidence type="ECO:0000256" key="5">
    <source>
        <dbReference type="ARBA" id="ARBA00022833"/>
    </source>
</evidence>
<protein>
    <submittedName>
        <fullName evidence="13">E3 ubiquitin-protein ligase TRIM71</fullName>
    </submittedName>
</protein>
<evidence type="ECO:0000256" key="10">
    <source>
        <dbReference type="SAM" id="MobiDB-lite"/>
    </source>
</evidence>
<dbReference type="PROSITE" id="PS51125">
    <property type="entry name" value="NHL"/>
    <property type="match status" value="3"/>
</dbReference>
<dbReference type="PROSITE" id="PS50089">
    <property type="entry name" value="ZF_RING_2"/>
    <property type="match status" value="1"/>
</dbReference>
<keyword evidence="4 7" id="KW-0863">Zinc-finger</keyword>
<dbReference type="PANTHER" id="PTHR24104:SF47">
    <property type="entry name" value="E3 UBIQUITIN-PROTEIN LIGASE NHLRC1"/>
    <property type="match status" value="1"/>
</dbReference>
<dbReference type="SUPFAM" id="SSF57850">
    <property type="entry name" value="RING/U-box"/>
    <property type="match status" value="1"/>
</dbReference>
<dbReference type="SUPFAM" id="SSF101898">
    <property type="entry name" value="NHL repeat"/>
    <property type="match status" value="1"/>
</dbReference>
<dbReference type="Pfam" id="PF13920">
    <property type="entry name" value="zf-C3HC4_3"/>
    <property type="match status" value="1"/>
</dbReference>
<organism evidence="12">
    <name type="scientific">Cladocopium goreaui</name>
    <dbReference type="NCBI Taxonomy" id="2562237"/>
    <lineage>
        <taxon>Eukaryota</taxon>
        <taxon>Sar</taxon>
        <taxon>Alveolata</taxon>
        <taxon>Dinophyceae</taxon>
        <taxon>Suessiales</taxon>
        <taxon>Symbiodiniaceae</taxon>
        <taxon>Cladocopium</taxon>
    </lineage>
</organism>
<feature type="region of interest" description="Disordered" evidence="10">
    <location>
        <begin position="1126"/>
        <end position="1148"/>
    </location>
</feature>
<keyword evidence="14" id="KW-1185">Reference proteome</keyword>
<keyword evidence="2" id="KW-0479">Metal-binding</keyword>
<evidence type="ECO:0000256" key="9">
    <source>
        <dbReference type="SAM" id="Coils"/>
    </source>
</evidence>
<dbReference type="InterPro" id="IPR011042">
    <property type="entry name" value="6-blade_b-propeller_TolB-like"/>
</dbReference>
<dbReference type="PANTHER" id="PTHR24104">
    <property type="entry name" value="E3 UBIQUITIN-PROTEIN LIGASE NHLRC1-RELATED"/>
    <property type="match status" value="1"/>
</dbReference>
<dbReference type="PROSITE" id="PS50194">
    <property type="entry name" value="FILAMIN_REPEAT"/>
    <property type="match status" value="1"/>
</dbReference>
<accession>A0A9P1DTM6</accession>
<evidence type="ECO:0000313" key="12">
    <source>
        <dbReference type="EMBL" id="CAI4015379.1"/>
    </source>
</evidence>
<dbReference type="Gene3D" id="3.30.40.10">
    <property type="entry name" value="Zinc/RING finger domain, C3HC4 (zinc finger)"/>
    <property type="match status" value="1"/>
</dbReference>
<feature type="compositionally biased region" description="Low complexity" evidence="10">
    <location>
        <begin position="1131"/>
        <end position="1140"/>
    </location>
</feature>
<dbReference type="GO" id="GO:0043161">
    <property type="term" value="P:proteasome-mediated ubiquitin-dependent protein catabolic process"/>
    <property type="evidence" value="ECO:0007669"/>
    <property type="project" value="TreeGrafter"/>
</dbReference>
<dbReference type="SMART" id="SM00557">
    <property type="entry name" value="IG_FLMN"/>
    <property type="match status" value="1"/>
</dbReference>
<evidence type="ECO:0000256" key="8">
    <source>
        <dbReference type="PROSITE-ProRule" id="PRU00504"/>
    </source>
</evidence>
<feature type="repeat" description="NHL" evidence="8">
    <location>
        <begin position="1717"/>
        <end position="1760"/>
    </location>
</feature>
<keyword evidence="3" id="KW-0677">Repeat</keyword>
<comment type="similarity">
    <text evidence="1">Belongs to the TRIM/RBCC family.</text>
</comment>